<evidence type="ECO:0000313" key="5">
    <source>
        <dbReference type="EMBL" id="BDG67734.1"/>
    </source>
</evidence>
<sequence length="237" mass="27902">MSNNSNSKYYQIYEELKKSIIAKKYVENDFFPTEVDLQKKYGVSRITIRSALQLLESDGYIKKVPGLGTIVNSNKRTLQLNRLISFNDEHSEHITSSKLVDFRREPAPEKVRLQLKLSPMEEVYVNERIRIIDDENIGFQRVYVPKNYIELNEEDFNSPEASLYKIFEDKSILIESATEIIESIVADDVLADHLKIKTGEPLLYITRNTIDDKNRNIEYAEIYYRADRYRYEIQLNR</sequence>
<organism evidence="5 6">
    <name type="scientific">Enterococcus innesii</name>
    <dbReference type="NCBI Taxonomy" id="2839759"/>
    <lineage>
        <taxon>Bacteria</taxon>
        <taxon>Bacillati</taxon>
        <taxon>Bacillota</taxon>
        <taxon>Bacilli</taxon>
        <taxon>Lactobacillales</taxon>
        <taxon>Enterococcaceae</taxon>
        <taxon>Enterococcus</taxon>
    </lineage>
</organism>
<dbReference type="Pfam" id="PF00392">
    <property type="entry name" value="GntR"/>
    <property type="match status" value="1"/>
</dbReference>
<dbReference type="SUPFAM" id="SSF46785">
    <property type="entry name" value="Winged helix' DNA-binding domain"/>
    <property type="match status" value="1"/>
</dbReference>
<dbReference type="PANTHER" id="PTHR44846:SF1">
    <property type="entry name" value="MANNOSYL-D-GLYCERATE TRANSPORT_METABOLISM SYSTEM REPRESSOR MNGR-RELATED"/>
    <property type="match status" value="1"/>
</dbReference>
<dbReference type="RefSeq" id="WP_096741770.1">
    <property type="nucleotide sequence ID" value="NZ_AP025635.1"/>
</dbReference>
<gene>
    <name evidence="5" type="primary">gntR_4</name>
    <name evidence="5" type="ORF">ENLAB_12980</name>
</gene>
<dbReference type="GeneID" id="83457280"/>
<protein>
    <submittedName>
        <fullName evidence="5">GntR family transcriptional regulator</fullName>
    </submittedName>
</protein>
<dbReference type="PROSITE" id="PS50949">
    <property type="entry name" value="HTH_GNTR"/>
    <property type="match status" value="1"/>
</dbReference>
<accession>A0ABN6NQ12</accession>
<name>A0ABN6NQ12_9ENTE</name>
<dbReference type="EMBL" id="AP025635">
    <property type="protein sequence ID" value="BDG67734.1"/>
    <property type="molecule type" value="Genomic_DNA"/>
</dbReference>
<dbReference type="InterPro" id="IPR036388">
    <property type="entry name" value="WH-like_DNA-bd_sf"/>
</dbReference>
<evidence type="ECO:0000313" key="6">
    <source>
        <dbReference type="Proteomes" id="UP000831692"/>
    </source>
</evidence>
<reference evidence="5 6" key="1">
    <citation type="submission" date="2022-03" db="EMBL/GenBank/DDBJ databases">
        <title>Complete genome sequence of Enterococcus innesii DB-1.</title>
        <authorList>
            <person name="Fukuda D."/>
            <person name="Nolasco-Hipolito C."/>
        </authorList>
    </citation>
    <scope>NUCLEOTIDE SEQUENCE [LARGE SCALE GENOMIC DNA]</scope>
    <source>
        <strain evidence="5 6">DB-1</strain>
    </source>
</reference>
<feature type="domain" description="HTH gntR-type" evidence="4">
    <location>
        <begin position="6"/>
        <end position="74"/>
    </location>
</feature>
<dbReference type="SUPFAM" id="SSF64288">
    <property type="entry name" value="Chorismate lyase-like"/>
    <property type="match status" value="1"/>
</dbReference>
<keyword evidence="3" id="KW-0804">Transcription</keyword>
<keyword evidence="6" id="KW-1185">Reference proteome</keyword>
<evidence type="ECO:0000256" key="1">
    <source>
        <dbReference type="ARBA" id="ARBA00023015"/>
    </source>
</evidence>
<dbReference type="Proteomes" id="UP000831692">
    <property type="component" value="Chromosome"/>
</dbReference>
<keyword evidence="2" id="KW-0238">DNA-binding</keyword>
<evidence type="ECO:0000259" key="4">
    <source>
        <dbReference type="PROSITE" id="PS50949"/>
    </source>
</evidence>
<dbReference type="InterPro" id="IPR050679">
    <property type="entry name" value="Bact_HTH_transcr_reg"/>
</dbReference>
<dbReference type="SMART" id="SM00345">
    <property type="entry name" value="HTH_GNTR"/>
    <property type="match status" value="1"/>
</dbReference>
<dbReference type="InterPro" id="IPR000524">
    <property type="entry name" value="Tscrpt_reg_HTH_GntR"/>
</dbReference>
<dbReference type="SMART" id="SM00866">
    <property type="entry name" value="UTRA"/>
    <property type="match status" value="1"/>
</dbReference>
<evidence type="ECO:0000256" key="3">
    <source>
        <dbReference type="ARBA" id="ARBA00023163"/>
    </source>
</evidence>
<evidence type="ECO:0000256" key="2">
    <source>
        <dbReference type="ARBA" id="ARBA00023125"/>
    </source>
</evidence>
<dbReference type="InterPro" id="IPR036390">
    <property type="entry name" value="WH_DNA-bd_sf"/>
</dbReference>
<keyword evidence="1" id="KW-0805">Transcription regulation</keyword>
<dbReference type="InterPro" id="IPR028978">
    <property type="entry name" value="Chorismate_lyase_/UTRA_dom_sf"/>
</dbReference>
<proteinExistence type="predicted"/>
<dbReference type="Gene3D" id="3.40.1410.10">
    <property type="entry name" value="Chorismate lyase-like"/>
    <property type="match status" value="1"/>
</dbReference>
<dbReference type="Gene3D" id="1.10.10.10">
    <property type="entry name" value="Winged helix-like DNA-binding domain superfamily/Winged helix DNA-binding domain"/>
    <property type="match status" value="1"/>
</dbReference>
<dbReference type="CDD" id="cd07377">
    <property type="entry name" value="WHTH_GntR"/>
    <property type="match status" value="1"/>
</dbReference>
<dbReference type="PRINTS" id="PR00035">
    <property type="entry name" value="HTHGNTR"/>
</dbReference>
<dbReference type="InterPro" id="IPR011663">
    <property type="entry name" value="UTRA"/>
</dbReference>
<dbReference type="PANTHER" id="PTHR44846">
    <property type="entry name" value="MANNOSYL-D-GLYCERATE TRANSPORT/METABOLISM SYSTEM REPRESSOR MNGR-RELATED"/>
    <property type="match status" value="1"/>
</dbReference>
<dbReference type="Pfam" id="PF07702">
    <property type="entry name" value="UTRA"/>
    <property type="match status" value="1"/>
</dbReference>